<sequence>MNKTIIFTLMILSTMVFTSCKSKTTSNLDYNLTAYTYDDIKAKVLEGRSLDSDNLNESDLKVYSKILNYLDKHAGADSYYIYDAYYVNTTNSHVVKVVLKDYYDNFLSMNEHLTSKGTAATGNESIIMLTYDKNLSSGYEPFLMARNWFSELKSEFENDFSDFHMNSFYIQLDYMVPNPIKESYGENNTDWKHFYTEEKTYKKHLYDNSINIYFR</sequence>
<dbReference type="EMBL" id="FOWD01000076">
    <property type="protein sequence ID" value="SFO69845.1"/>
    <property type="molecule type" value="Genomic_DNA"/>
</dbReference>
<dbReference type="Proteomes" id="UP000198806">
    <property type="component" value="Unassembled WGS sequence"/>
</dbReference>
<reference evidence="2 3" key="1">
    <citation type="submission" date="2016-10" db="EMBL/GenBank/DDBJ databases">
        <authorList>
            <person name="de Groot N.N."/>
        </authorList>
    </citation>
    <scope>NUCLEOTIDE SEQUENCE [LARGE SCALE GENOMIC DNA]</scope>
    <source>
        <strain evidence="2 3">DSM 1283</strain>
    </source>
</reference>
<accession>A0A1I5JAK4</accession>
<dbReference type="PROSITE" id="PS51257">
    <property type="entry name" value="PROKAR_LIPOPROTEIN"/>
    <property type="match status" value="1"/>
</dbReference>
<keyword evidence="3" id="KW-1185">Reference proteome</keyword>
<dbReference type="AlphaFoldDB" id="A0A1I5JAK4"/>
<feature type="signal peptide" evidence="1">
    <location>
        <begin position="1"/>
        <end position="18"/>
    </location>
</feature>
<evidence type="ECO:0000313" key="3">
    <source>
        <dbReference type="Proteomes" id="UP000198806"/>
    </source>
</evidence>
<keyword evidence="1" id="KW-0732">Signal</keyword>
<proteinExistence type="predicted"/>
<feature type="chain" id="PRO_5038785223" evidence="1">
    <location>
        <begin position="19"/>
        <end position="215"/>
    </location>
</feature>
<dbReference type="RefSeq" id="WP_091689433.1">
    <property type="nucleotide sequence ID" value="NZ_BAABFM010000051.1"/>
</dbReference>
<protein>
    <submittedName>
        <fullName evidence="2">Uncharacterized protein</fullName>
    </submittedName>
</protein>
<name>A0A1I5JAK4_9FIRM</name>
<gene>
    <name evidence="2" type="ORF">SAMN04489757_1762</name>
</gene>
<organism evidence="2 3">
    <name type="scientific">Anaerocolumna aminovalerica</name>
    <dbReference type="NCBI Taxonomy" id="1527"/>
    <lineage>
        <taxon>Bacteria</taxon>
        <taxon>Bacillati</taxon>
        <taxon>Bacillota</taxon>
        <taxon>Clostridia</taxon>
        <taxon>Lachnospirales</taxon>
        <taxon>Lachnospiraceae</taxon>
        <taxon>Anaerocolumna</taxon>
    </lineage>
</organism>
<evidence type="ECO:0000313" key="2">
    <source>
        <dbReference type="EMBL" id="SFO69845.1"/>
    </source>
</evidence>
<evidence type="ECO:0000256" key="1">
    <source>
        <dbReference type="SAM" id="SignalP"/>
    </source>
</evidence>